<feature type="region of interest" description="Disordered" evidence="3">
    <location>
        <begin position="29"/>
        <end position="74"/>
    </location>
</feature>
<dbReference type="InterPro" id="IPR051837">
    <property type="entry name" value="SortingNexin/PXDomain-PKLike"/>
</dbReference>
<name>A0A7J6W4X2_THATH</name>
<dbReference type="PANTHER" id="PTHR22999:SF28">
    <property type="entry name" value="PHOX (PX) DOMAIN-CONTAINING PROTEIN"/>
    <property type="match status" value="1"/>
</dbReference>
<proteinExistence type="predicted"/>
<evidence type="ECO:0000256" key="1">
    <source>
        <dbReference type="ARBA" id="ARBA00004496"/>
    </source>
</evidence>
<keyword evidence="6" id="KW-1185">Reference proteome</keyword>
<dbReference type="Pfam" id="PF08628">
    <property type="entry name" value="Nexin_C"/>
    <property type="match status" value="1"/>
</dbReference>
<dbReference type="EMBL" id="JABWDY010021373">
    <property type="protein sequence ID" value="KAF5192419.1"/>
    <property type="molecule type" value="Genomic_DNA"/>
</dbReference>
<comment type="caution">
    <text evidence="5">The sequence shown here is derived from an EMBL/GenBank/DDBJ whole genome shotgun (WGS) entry which is preliminary data.</text>
</comment>
<comment type="subcellular location">
    <subcellularLocation>
        <location evidence="1">Cytoplasm</location>
    </subcellularLocation>
</comment>
<accession>A0A7J6W4X2</accession>
<feature type="domain" description="Sorting nexin C-terminal" evidence="4">
    <location>
        <begin position="110"/>
        <end position="262"/>
    </location>
</feature>
<dbReference type="Proteomes" id="UP000554482">
    <property type="component" value="Unassembled WGS sequence"/>
</dbReference>
<evidence type="ECO:0000256" key="3">
    <source>
        <dbReference type="SAM" id="MobiDB-lite"/>
    </source>
</evidence>
<dbReference type="GO" id="GO:0005737">
    <property type="term" value="C:cytoplasm"/>
    <property type="evidence" value="ECO:0007669"/>
    <property type="project" value="UniProtKB-SubCell"/>
</dbReference>
<gene>
    <name evidence="5" type="ORF">FRX31_017994</name>
</gene>
<organism evidence="5 6">
    <name type="scientific">Thalictrum thalictroides</name>
    <name type="common">Rue-anemone</name>
    <name type="synonym">Anemone thalictroides</name>
    <dbReference type="NCBI Taxonomy" id="46969"/>
    <lineage>
        <taxon>Eukaryota</taxon>
        <taxon>Viridiplantae</taxon>
        <taxon>Streptophyta</taxon>
        <taxon>Embryophyta</taxon>
        <taxon>Tracheophyta</taxon>
        <taxon>Spermatophyta</taxon>
        <taxon>Magnoliopsida</taxon>
        <taxon>Ranunculales</taxon>
        <taxon>Ranunculaceae</taxon>
        <taxon>Thalictroideae</taxon>
        <taxon>Thalictrum</taxon>
    </lineage>
</organism>
<evidence type="ECO:0000256" key="2">
    <source>
        <dbReference type="ARBA" id="ARBA00022490"/>
    </source>
</evidence>
<dbReference type="AlphaFoldDB" id="A0A7J6W4X2"/>
<feature type="compositionally biased region" description="Basic and acidic residues" evidence="3">
    <location>
        <begin position="53"/>
        <end position="73"/>
    </location>
</feature>
<dbReference type="PANTHER" id="PTHR22999">
    <property type="entry name" value="PX SERINE/THREONINE KINASE PXK"/>
    <property type="match status" value="1"/>
</dbReference>
<evidence type="ECO:0000313" key="6">
    <source>
        <dbReference type="Proteomes" id="UP000554482"/>
    </source>
</evidence>
<dbReference type="InterPro" id="IPR013937">
    <property type="entry name" value="Sorting_nexin_C"/>
</dbReference>
<reference evidence="5 6" key="1">
    <citation type="submission" date="2020-06" db="EMBL/GenBank/DDBJ databases">
        <title>Transcriptomic and genomic resources for Thalictrum thalictroides and T. hernandezii: Facilitating candidate gene discovery in an emerging model plant lineage.</title>
        <authorList>
            <person name="Arias T."/>
            <person name="Riano-Pachon D.M."/>
            <person name="Di Stilio V.S."/>
        </authorList>
    </citation>
    <scope>NUCLEOTIDE SEQUENCE [LARGE SCALE GENOMIC DNA]</scope>
    <source>
        <strain evidence="6">cv. WT478/WT964</strain>
        <tissue evidence="5">Leaves</tissue>
    </source>
</reference>
<sequence length="304" mass="34339">MKHSSAEDTSRLKTRITIDSSVKLPIKDSHYISEDSGSDSDNREGRSTLSDRNSVKSLDERGNDGVQEAKESSLDVAIDPPLPTEWVPPNLSVPLLDLVDVVFQLHDGGWIRRQAFWVAKQVLQLGMGDAFDDWLIDKIQLLRRGSVIASAIKRVEQILWPDGIFITKHPKRQLPPQSVNQAKSPQLQVTNISSNKTENVQKSLEKDNNFLTNEQQREEAARRAKFVYELMIDNAPAALVGLFGRKEYEKSAKDLYFFLQSSVCLKQLAFNLLELLLLSAFPELDDVVKMLHEEKHKFGEVEAG</sequence>
<dbReference type="OrthoDB" id="120967at2759"/>
<protein>
    <submittedName>
        <fullName evidence="5">Phox (PX) domain-containing protein</fullName>
    </submittedName>
</protein>
<evidence type="ECO:0000259" key="4">
    <source>
        <dbReference type="Pfam" id="PF08628"/>
    </source>
</evidence>
<keyword evidence="2" id="KW-0963">Cytoplasm</keyword>
<evidence type="ECO:0000313" key="5">
    <source>
        <dbReference type="EMBL" id="KAF5192419.1"/>
    </source>
</evidence>